<feature type="transmembrane region" description="Helical" evidence="8">
    <location>
        <begin position="174"/>
        <end position="194"/>
    </location>
</feature>
<dbReference type="AlphaFoldDB" id="A0A8J6JJH1"/>
<reference evidence="9" key="1">
    <citation type="submission" date="2020-08" db="EMBL/GenBank/DDBJ databases">
        <title>Genome public.</title>
        <authorList>
            <person name="Liu C."/>
            <person name="Sun Q."/>
        </authorList>
    </citation>
    <scope>NUCLEOTIDE SEQUENCE</scope>
    <source>
        <strain evidence="9">NSJ-52</strain>
    </source>
</reference>
<feature type="transmembrane region" description="Helical" evidence="8">
    <location>
        <begin position="257"/>
        <end position="277"/>
    </location>
</feature>
<feature type="transmembrane region" description="Helical" evidence="8">
    <location>
        <begin position="433"/>
        <end position="455"/>
    </location>
</feature>
<evidence type="ECO:0000256" key="3">
    <source>
        <dbReference type="ARBA" id="ARBA00022448"/>
    </source>
</evidence>
<dbReference type="GO" id="GO:0015209">
    <property type="term" value="F:cytosine transmembrane transporter activity"/>
    <property type="evidence" value="ECO:0007669"/>
    <property type="project" value="InterPro"/>
</dbReference>
<dbReference type="RefSeq" id="WP_186918711.1">
    <property type="nucleotide sequence ID" value="NZ_JACOPQ010000003.1"/>
</dbReference>
<comment type="subcellular location">
    <subcellularLocation>
        <location evidence="1">Membrane</location>
        <topology evidence="1">Multi-pass membrane protein</topology>
    </subcellularLocation>
</comment>
<keyword evidence="5 8" id="KW-1133">Transmembrane helix</keyword>
<dbReference type="PIRSF" id="PIRSF002744">
    <property type="entry name" value="Pur-cyt_permease"/>
    <property type="match status" value="1"/>
</dbReference>
<comment type="caution">
    <text evidence="9">The sequence shown here is derived from an EMBL/GenBank/DDBJ whole genome shotgun (WGS) entry which is preliminary data.</text>
</comment>
<evidence type="ECO:0000256" key="4">
    <source>
        <dbReference type="ARBA" id="ARBA00022692"/>
    </source>
</evidence>
<name>A0A8J6JJH1_9FIRM</name>
<comment type="similarity">
    <text evidence="2 7">Belongs to the purine-cytosine permease (2.A.39) family.</text>
</comment>
<evidence type="ECO:0000256" key="5">
    <source>
        <dbReference type="ARBA" id="ARBA00022989"/>
    </source>
</evidence>
<feature type="transmembrane region" description="Helical" evidence="8">
    <location>
        <begin position="336"/>
        <end position="359"/>
    </location>
</feature>
<gene>
    <name evidence="9" type="ORF">H8S62_05230</name>
</gene>
<feature type="transmembrane region" description="Helical" evidence="8">
    <location>
        <begin position="214"/>
        <end position="236"/>
    </location>
</feature>
<keyword evidence="10" id="KW-1185">Reference proteome</keyword>
<evidence type="ECO:0000313" key="9">
    <source>
        <dbReference type="EMBL" id="MBC5736407.1"/>
    </source>
</evidence>
<dbReference type="InterPro" id="IPR001248">
    <property type="entry name" value="Pur-cyt_permease"/>
</dbReference>
<dbReference type="PANTHER" id="PTHR30569">
    <property type="entry name" value="CYTOSINE TRANSPORTER CODB"/>
    <property type="match status" value="1"/>
</dbReference>
<dbReference type="PANTHER" id="PTHR30569:SF0">
    <property type="entry name" value="CYTOSINE PERMEASE"/>
    <property type="match status" value="1"/>
</dbReference>
<feature type="transmembrane region" description="Helical" evidence="8">
    <location>
        <begin position="45"/>
        <end position="65"/>
    </location>
</feature>
<evidence type="ECO:0000256" key="7">
    <source>
        <dbReference type="PIRNR" id="PIRNR002744"/>
    </source>
</evidence>
<dbReference type="Pfam" id="PF02133">
    <property type="entry name" value="Transp_cyt_pur"/>
    <property type="match status" value="1"/>
</dbReference>
<keyword evidence="3 7" id="KW-0813">Transport</keyword>
<protein>
    <submittedName>
        <fullName evidence="9">Cytosine permease</fullName>
    </submittedName>
</protein>
<dbReference type="Proteomes" id="UP000607645">
    <property type="component" value="Unassembled WGS sequence"/>
</dbReference>
<organism evidence="9 10">
    <name type="scientific">Lawsonibacter faecis</name>
    <dbReference type="NCBI Taxonomy" id="2763052"/>
    <lineage>
        <taxon>Bacteria</taxon>
        <taxon>Bacillati</taxon>
        <taxon>Bacillota</taxon>
        <taxon>Clostridia</taxon>
        <taxon>Eubacteriales</taxon>
        <taxon>Oscillospiraceae</taxon>
        <taxon>Lawsonibacter</taxon>
    </lineage>
</organism>
<dbReference type="GO" id="GO:0005886">
    <property type="term" value="C:plasma membrane"/>
    <property type="evidence" value="ECO:0007669"/>
    <property type="project" value="TreeGrafter"/>
</dbReference>
<evidence type="ECO:0000256" key="8">
    <source>
        <dbReference type="SAM" id="Phobius"/>
    </source>
</evidence>
<feature type="transmembrane region" description="Helical" evidence="8">
    <location>
        <begin position="112"/>
        <end position="132"/>
    </location>
</feature>
<feature type="transmembrane region" description="Helical" evidence="8">
    <location>
        <begin position="289"/>
        <end position="316"/>
    </location>
</feature>
<feature type="transmembrane region" description="Helical" evidence="8">
    <location>
        <begin position="71"/>
        <end position="92"/>
    </location>
</feature>
<keyword evidence="4 8" id="KW-0812">Transmembrane</keyword>
<feature type="transmembrane region" description="Helical" evidence="8">
    <location>
        <begin position="365"/>
        <end position="387"/>
    </location>
</feature>
<feature type="transmembrane region" description="Helical" evidence="8">
    <location>
        <begin position="408"/>
        <end position="427"/>
    </location>
</feature>
<sequence>MADTNKENVVRDYDIDEYVPMNARYYGIKEMASVWICANANPTSWYMGTIVGALGLGGAFLAAIISNPLVYLILALVGIMGFRVASSTMGLARVPFGIVGSKLPSLINALQFVGWCGVNTYIAAVPLASLISSFTGADPHSKPMIALSVIIILAITSVIAIFGGAKLIGIAQNIAVICLIVLSVWITVQVFRTFSFSDIAAWKLEANPANSGWALPFGSAMDSFAAFGFAWVMAVADYTRYTKSKTAATAAPMAGAAFGMLWFCMIGAVSAIAVAVLNGGLFDPTSADLGYICSSLGMGQIANVLIVLSTIAVNMINVYSGGFSTANVSSKLSPKVSMTIIAVGSVLLALTPLVLGSFLDTFQIFLGYLGAVFPPCIAILVADYFFIRKKKYDISQFSNKNGPYWYKNGINPVAIGCFLLGVAAYFVGQQIPFVMASIGAVFFCFIITGAAYLIAAKALMKETR</sequence>
<evidence type="ECO:0000313" key="10">
    <source>
        <dbReference type="Proteomes" id="UP000607645"/>
    </source>
</evidence>
<evidence type="ECO:0000256" key="1">
    <source>
        <dbReference type="ARBA" id="ARBA00004141"/>
    </source>
</evidence>
<accession>A0A8J6JJH1</accession>
<dbReference type="InterPro" id="IPR026030">
    <property type="entry name" value="Pur-cyt_permease_Fcy2/21/22"/>
</dbReference>
<evidence type="ECO:0000256" key="2">
    <source>
        <dbReference type="ARBA" id="ARBA00008974"/>
    </source>
</evidence>
<dbReference type="Gene3D" id="1.10.4160.10">
    <property type="entry name" value="Hydantoin permease"/>
    <property type="match status" value="1"/>
</dbReference>
<evidence type="ECO:0000256" key="6">
    <source>
        <dbReference type="ARBA" id="ARBA00023136"/>
    </source>
</evidence>
<proteinExistence type="inferred from homology"/>
<feature type="transmembrane region" description="Helical" evidence="8">
    <location>
        <begin position="144"/>
        <end position="162"/>
    </location>
</feature>
<keyword evidence="6 7" id="KW-0472">Membrane</keyword>
<dbReference type="EMBL" id="JACOPQ010000003">
    <property type="protein sequence ID" value="MBC5736407.1"/>
    <property type="molecule type" value="Genomic_DNA"/>
</dbReference>
<dbReference type="InterPro" id="IPR030191">
    <property type="entry name" value="CodB"/>
</dbReference>